<dbReference type="Gene3D" id="3.30.470.20">
    <property type="entry name" value="ATP-grasp fold, B domain"/>
    <property type="match status" value="1"/>
</dbReference>
<accession>A0ABP7FEH1</accession>
<dbReference type="SMART" id="SM00881">
    <property type="entry name" value="CoA_binding"/>
    <property type="match status" value="1"/>
</dbReference>
<dbReference type="Pfam" id="PF13607">
    <property type="entry name" value="Succ_CoA_lig"/>
    <property type="match status" value="1"/>
</dbReference>
<evidence type="ECO:0000259" key="1">
    <source>
        <dbReference type="SMART" id="SM00881"/>
    </source>
</evidence>
<dbReference type="InterPro" id="IPR013815">
    <property type="entry name" value="ATP_grasp_subdomain_1"/>
</dbReference>
<dbReference type="SUPFAM" id="SSF51735">
    <property type="entry name" value="NAD(P)-binding Rossmann-fold domains"/>
    <property type="match status" value="1"/>
</dbReference>
<comment type="caution">
    <text evidence="2">The sequence shown here is derived from an EMBL/GenBank/DDBJ whole genome shotgun (WGS) entry which is preliminary data.</text>
</comment>
<dbReference type="Gene3D" id="3.40.50.720">
    <property type="entry name" value="NAD(P)-binding Rossmann-like Domain"/>
    <property type="match status" value="1"/>
</dbReference>
<dbReference type="SUPFAM" id="SSF56059">
    <property type="entry name" value="Glutathione synthetase ATP-binding domain-like"/>
    <property type="match status" value="1"/>
</dbReference>
<evidence type="ECO:0000313" key="3">
    <source>
        <dbReference type="Proteomes" id="UP001501004"/>
    </source>
</evidence>
<dbReference type="PANTHER" id="PTHR42793">
    <property type="entry name" value="COA BINDING DOMAIN CONTAINING PROTEIN"/>
    <property type="match status" value="1"/>
</dbReference>
<dbReference type="InterPro" id="IPR016102">
    <property type="entry name" value="Succinyl-CoA_synth-like"/>
</dbReference>
<proteinExistence type="predicted"/>
<feature type="domain" description="CoA-binding" evidence="1">
    <location>
        <begin position="13"/>
        <end position="112"/>
    </location>
</feature>
<gene>
    <name evidence="2" type="ORF">GCM10022239_07580</name>
</gene>
<dbReference type="Proteomes" id="UP001501004">
    <property type="component" value="Unassembled WGS sequence"/>
</dbReference>
<dbReference type="GO" id="GO:0016874">
    <property type="term" value="F:ligase activity"/>
    <property type="evidence" value="ECO:0007669"/>
    <property type="project" value="UniProtKB-KW"/>
</dbReference>
<evidence type="ECO:0000313" key="2">
    <source>
        <dbReference type="EMBL" id="GAA3733884.1"/>
    </source>
</evidence>
<dbReference type="PANTHER" id="PTHR42793:SF1">
    <property type="entry name" value="PEPTIDYL-LYSINE N-ACETYLTRANSFERASE PATZ"/>
    <property type="match status" value="1"/>
</dbReference>
<dbReference type="RefSeq" id="WP_344753869.1">
    <property type="nucleotide sequence ID" value="NZ_BAABAE010000002.1"/>
</dbReference>
<dbReference type="EMBL" id="BAABAE010000002">
    <property type="protein sequence ID" value="GAA3733884.1"/>
    <property type="molecule type" value="Genomic_DNA"/>
</dbReference>
<keyword evidence="2" id="KW-0436">Ligase</keyword>
<dbReference type="SUPFAM" id="SSF52210">
    <property type="entry name" value="Succinyl-CoA synthetase domains"/>
    <property type="match status" value="2"/>
</dbReference>
<name>A0ABP7FEH1_9MICO</name>
<dbReference type="InterPro" id="IPR003781">
    <property type="entry name" value="CoA-bd"/>
</dbReference>
<organism evidence="2 3">
    <name type="scientific">Leifsonella bigeumensis</name>
    <dbReference type="NCBI Taxonomy" id="433643"/>
    <lineage>
        <taxon>Bacteria</taxon>
        <taxon>Bacillati</taxon>
        <taxon>Actinomycetota</taxon>
        <taxon>Actinomycetes</taxon>
        <taxon>Micrococcales</taxon>
        <taxon>Microbacteriaceae</taxon>
        <taxon>Leifsonella</taxon>
    </lineage>
</organism>
<keyword evidence="3" id="KW-1185">Reference proteome</keyword>
<dbReference type="Pfam" id="PF13380">
    <property type="entry name" value="CoA_binding_2"/>
    <property type="match status" value="1"/>
</dbReference>
<sequence length="691" mass="71922">MSRPTGAALVDLLCEPTQVIVMGGSRKPGHPSARPVQAMLKYGFRGDIVVVNPNAEVEGTVDGVLQVRDLAAVPVLPGAVGMIAVRAEHVPSTLVALGERGVKAAVAIASGLESGAARAAIAAALDSAAAVRLIGPNCVGTSTIATGAQLNFSSVIASTTVRAGGIAIVTQSGAVGNGILQSLDRLGIGISTWFSTGNEYDAGALEIIAGVLEREDTHTVGVFLEGVTDQAWLGKVGDAIRSSGKRVYFVKAATSASGKSAAAGHTGRLVDDSSITTRVLESLGLTPVGSVSELIDVLVVRHVEHDIVAGGEIAVVSVSGASGVLAADRIEERTGLRLASADGWSLPATAEGVHVANPLDVPFLGRTDDFCDVVASVRREPGVDRVVGVVSSLAHELDRLPVVMTAVTGAAPLGITFLSEPDGENSDVRRAFHENGIATGVTVDRLILAISRSMRLADREDALLDSHRAADHHSRDSAQLDLVEGAAVMPELPWAPFEEITTAKDLARAGERLGWPVFLKTSGRTLSHRTELGAVRRVLSPEQIESSFAELASLASRFDEGLVAQASVRTGGYELLVAAYPHSEIGPVGVVRPGGVLAELLHGEEIVTTMDSAEEVGRRLREGELGPWLGGFRGSDPCDVDAVAAIVTNCVRAVAQNRLAFIELNPVIAFHDGATVVDAVMHRTRKGEDHD</sequence>
<dbReference type="InterPro" id="IPR032875">
    <property type="entry name" value="Succ_CoA_lig_flav_dom"/>
</dbReference>
<reference evidence="3" key="1">
    <citation type="journal article" date="2019" name="Int. J. Syst. Evol. Microbiol.">
        <title>The Global Catalogue of Microorganisms (GCM) 10K type strain sequencing project: providing services to taxonomists for standard genome sequencing and annotation.</title>
        <authorList>
            <consortium name="The Broad Institute Genomics Platform"/>
            <consortium name="The Broad Institute Genome Sequencing Center for Infectious Disease"/>
            <person name="Wu L."/>
            <person name="Ma J."/>
        </authorList>
    </citation>
    <scope>NUCLEOTIDE SEQUENCE [LARGE SCALE GENOMIC DNA]</scope>
    <source>
        <strain evidence="3">JCM 16949</strain>
    </source>
</reference>
<dbReference type="Gene3D" id="3.30.1490.20">
    <property type="entry name" value="ATP-grasp fold, A domain"/>
    <property type="match status" value="1"/>
</dbReference>
<dbReference type="InterPro" id="IPR036291">
    <property type="entry name" value="NAD(P)-bd_dom_sf"/>
</dbReference>
<protein>
    <submittedName>
        <fullName evidence="2">Acetate--CoA ligase family protein</fullName>
    </submittedName>
</protein>
<dbReference type="Pfam" id="PF13549">
    <property type="entry name" value="ATP-grasp_5"/>
    <property type="match status" value="1"/>
</dbReference>
<dbReference type="Gene3D" id="3.40.50.261">
    <property type="entry name" value="Succinyl-CoA synthetase domains"/>
    <property type="match status" value="2"/>
</dbReference>